<evidence type="ECO:0000256" key="2">
    <source>
        <dbReference type="ARBA" id="ARBA00022516"/>
    </source>
</evidence>
<evidence type="ECO:0000256" key="8">
    <source>
        <dbReference type="ARBA" id="ARBA00023239"/>
    </source>
</evidence>
<feature type="active site" description="Schiff-base intermediate with substrate; via pyruvic acid" evidence="11">
    <location>
        <position position="184"/>
    </location>
</feature>
<keyword evidence="12" id="KW-1133">Transmembrane helix</keyword>
<feature type="transmembrane region" description="Helical" evidence="12">
    <location>
        <begin position="20"/>
        <end position="51"/>
    </location>
</feature>
<comment type="cofactor">
    <cofactor evidence="11">
        <name>pyruvate</name>
        <dbReference type="ChEBI" id="CHEBI:15361"/>
    </cofactor>
    <text evidence="11">Binds 1 pyruvoyl group covalently per subunit.</text>
</comment>
<dbReference type="PATRIC" id="fig|1048260.3.peg.2759"/>
<proteinExistence type="inferred from homology"/>
<dbReference type="InterPro" id="IPR003817">
    <property type="entry name" value="PS_Dcarbxylase"/>
</dbReference>
<dbReference type="PANTHER" id="PTHR35809:SF1">
    <property type="entry name" value="ARCHAETIDYLSERINE DECARBOXYLASE PROENZYME-RELATED"/>
    <property type="match status" value="1"/>
</dbReference>
<dbReference type="HOGENOM" id="CLU_072492_0_0_0"/>
<organism evidence="13 14">
    <name type="scientific">Leptospirillum ferriphilum (strain ML-04)</name>
    <dbReference type="NCBI Taxonomy" id="1048260"/>
    <lineage>
        <taxon>Bacteria</taxon>
        <taxon>Pseudomonadati</taxon>
        <taxon>Nitrospirota</taxon>
        <taxon>Nitrospiria</taxon>
        <taxon>Nitrospirales</taxon>
        <taxon>Nitrospiraceae</taxon>
        <taxon>Leptospirillum</taxon>
    </lineage>
</organism>
<dbReference type="PANTHER" id="PTHR35809">
    <property type="entry name" value="ARCHAETIDYLSERINE DECARBOXYLASE PROENZYME-RELATED"/>
    <property type="match status" value="1"/>
</dbReference>
<dbReference type="KEGG" id="lfi:LFML04_2534"/>
<comment type="subcellular location">
    <subcellularLocation>
        <location evidence="11">Cell membrane</location>
        <topology evidence="11">Peripheral membrane protein</topology>
    </subcellularLocation>
</comment>
<evidence type="ECO:0000256" key="1">
    <source>
        <dbReference type="ARBA" id="ARBA00022475"/>
    </source>
</evidence>
<dbReference type="NCBIfam" id="NF003678">
    <property type="entry name" value="PRK05305.1-2"/>
    <property type="match status" value="1"/>
</dbReference>
<keyword evidence="9 11" id="KW-1208">Phospholipid metabolism</keyword>
<feature type="chain" id="PRO_5023352538" description="Phosphatidylserine decarboxylase alpha chain" evidence="11">
    <location>
        <begin position="184"/>
        <end position="220"/>
    </location>
</feature>
<evidence type="ECO:0000256" key="11">
    <source>
        <dbReference type="HAMAP-Rule" id="MF_00664"/>
    </source>
</evidence>
<keyword evidence="5 11" id="KW-0472">Membrane</keyword>
<feature type="chain" id="PRO_5023352537" description="Phosphatidylserine decarboxylase beta chain" evidence="11">
    <location>
        <begin position="1"/>
        <end position="183"/>
    </location>
</feature>
<evidence type="ECO:0000256" key="12">
    <source>
        <dbReference type="SAM" id="Phobius"/>
    </source>
</evidence>
<dbReference type="Proteomes" id="UP000006177">
    <property type="component" value="Chromosome"/>
</dbReference>
<comment type="function">
    <text evidence="11">Catalyzes the formation of phosphatidylethanolamine (PtdEtn) from phosphatidylserine (PtdSer).</text>
</comment>
<dbReference type="InterPro" id="IPR033175">
    <property type="entry name" value="PSD-A"/>
</dbReference>
<name>J9ZGH1_LEPFM</name>
<evidence type="ECO:0000256" key="7">
    <source>
        <dbReference type="ARBA" id="ARBA00023209"/>
    </source>
</evidence>
<protein>
    <recommendedName>
        <fullName evidence="11">Phosphatidylserine decarboxylase proenzyme</fullName>
        <ecNumber evidence="11">4.1.1.65</ecNumber>
    </recommendedName>
    <component>
        <recommendedName>
            <fullName evidence="11">Phosphatidylserine decarboxylase alpha chain</fullName>
        </recommendedName>
    </component>
    <component>
        <recommendedName>
            <fullName evidence="11">Phosphatidylserine decarboxylase beta chain</fullName>
        </recommendedName>
    </component>
</protein>
<dbReference type="HAMAP" id="MF_00664">
    <property type="entry name" value="PS_decarb_PSD_A"/>
    <property type="match status" value="1"/>
</dbReference>
<evidence type="ECO:0000256" key="6">
    <source>
        <dbReference type="ARBA" id="ARBA00023145"/>
    </source>
</evidence>
<sequence>MPGMRIAENHFKTPVVREGFPFVLLALGVFFLSLYFLGMPGLIAGVLPAFVLNFFRNPNRQVPAGRGLIVSPADGKIVKAQKDPLTGRWKVSIFMNVFDVHVNRIPVTSVVRKVTYIPGKFVNADLDKASEHNERNTLLLQTDDGHEISMTQVAGLIARRILCYAEVSDRLPAGTTFGLIRFGSRVDLDLPEKTILSVGMGERVKGGESILGTLPSEQSG</sequence>
<comment type="PTM">
    <text evidence="11">Is synthesized initially as an inactive proenzyme. Formation of the active enzyme involves a self-maturation process in which the active site pyruvoyl group is generated from an internal serine residue via an autocatalytic post-translational modification. Two non-identical subunits are generated from the proenzyme in this reaction, and the pyruvate is formed at the N-terminus of the alpha chain, which is derived from the carboxyl end of the proenzyme. The post-translation cleavage follows an unusual pathway, termed non-hydrolytic serinolysis, in which the side chain hydroxyl group of the serine supplies its oxygen atom to form the C-terminus of the beta chain, while the remainder of the serine residue undergoes an oxidative deamination to produce ammonia and the pyruvoyl prosthetic group on the alpha chain.</text>
</comment>
<comment type="pathway">
    <text evidence="11">Phospholipid metabolism; phosphatidylethanolamine biosynthesis; phosphatidylethanolamine from CDP-diacylglycerol: step 2/2.</text>
</comment>
<keyword evidence="12" id="KW-0812">Transmembrane</keyword>
<dbReference type="GO" id="GO:0004609">
    <property type="term" value="F:phosphatidylserine decarboxylase activity"/>
    <property type="evidence" value="ECO:0007669"/>
    <property type="project" value="UniProtKB-UniRule"/>
</dbReference>
<keyword evidence="10 11" id="KW-0670">Pyruvate</keyword>
<dbReference type="Pfam" id="PF02666">
    <property type="entry name" value="PS_Dcarbxylase"/>
    <property type="match status" value="1"/>
</dbReference>
<keyword evidence="3 11" id="KW-0210">Decarboxylase</keyword>
<dbReference type="GO" id="GO:0005886">
    <property type="term" value="C:plasma membrane"/>
    <property type="evidence" value="ECO:0007669"/>
    <property type="project" value="UniProtKB-SubCell"/>
</dbReference>
<dbReference type="EC" id="4.1.1.65" evidence="11"/>
<keyword evidence="7 11" id="KW-0594">Phospholipid biosynthesis</keyword>
<feature type="modified residue" description="Pyruvic acid (Ser); by autocatalysis" evidence="11">
    <location>
        <position position="184"/>
    </location>
</feature>
<keyword evidence="6 11" id="KW-0865">Zymogen</keyword>
<evidence type="ECO:0000256" key="4">
    <source>
        <dbReference type="ARBA" id="ARBA00023098"/>
    </source>
</evidence>
<evidence type="ECO:0000256" key="9">
    <source>
        <dbReference type="ARBA" id="ARBA00023264"/>
    </source>
</evidence>
<comment type="similarity">
    <text evidence="11">Belongs to the phosphatidylserine decarboxylase family. PSD-A subfamily.</text>
</comment>
<accession>J9ZGH1</accession>
<comment type="catalytic activity">
    <reaction evidence="11">
        <text>a 1,2-diacyl-sn-glycero-3-phospho-L-serine + H(+) = a 1,2-diacyl-sn-glycero-3-phosphoethanolamine + CO2</text>
        <dbReference type="Rhea" id="RHEA:20828"/>
        <dbReference type="ChEBI" id="CHEBI:15378"/>
        <dbReference type="ChEBI" id="CHEBI:16526"/>
        <dbReference type="ChEBI" id="CHEBI:57262"/>
        <dbReference type="ChEBI" id="CHEBI:64612"/>
        <dbReference type="EC" id="4.1.1.65"/>
    </reaction>
</comment>
<evidence type="ECO:0000313" key="13">
    <source>
        <dbReference type="EMBL" id="AFS54722.1"/>
    </source>
</evidence>
<evidence type="ECO:0000256" key="3">
    <source>
        <dbReference type="ARBA" id="ARBA00022793"/>
    </source>
</evidence>
<keyword evidence="1 11" id="KW-1003">Cell membrane</keyword>
<dbReference type="GO" id="GO:0006646">
    <property type="term" value="P:phosphatidylethanolamine biosynthetic process"/>
    <property type="evidence" value="ECO:0007669"/>
    <property type="project" value="UniProtKB-UniRule"/>
</dbReference>
<evidence type="ECO:0000256" key="10">
    <source>
        <dbReference type="ARBA" id="ARBA00023317"/>
    </source>
</evidence>
<evidence type="ECO:0000313" key="14">
    <source>
        <dbReference type="Proteomes" id="UP000006177"/>
    </source>
</evidence>
<gene>
    <name evidence="11" type="primary">psd</name>
    <name evidence="13" type="ordered locus">LFML04_2534</name>
</gene>
<dbReference type="AlphaFoldDB" id="J9ZGH1"/>
<keyword evidence="4 11" id="KW-0443">Lipid metabolism</keyword>
<keyword evidence="8 11" id="KW-0456">Lyase</keyword>
<comment type="subunit">
    <text evidence="11">Heterodimer of a large membrane-associated beta subunit and a small pyruvoyl-containing alpha subunit.</text>
</comment>
<feature type="site" description="Cleavage (non-hydrolytic); by autocatalysis" evidence="11">
    <location>
        <begin position="183"/>
        <end position="184"/>
    </location>
</feature>
<keyword evidence="2 11" id="KW-0444">Lipid biosynthesis</keyword>
<dbReference type="UniPathway" id="UPA00558">
    <property type="reaction ID" value="UER00616"/>
</dbReference>
<dbReference type="STRING" id="1048260.LFML04_2534"/>
<dbReference type="EMBL" id="CP002919">
    <property type="protein sequence ID" value="AFS54722.1"/>
    <property type="molecule type" value="Genomic_DNA"/>
</dbReference>
<evidence type="ECO:0000256" key="5">
    <source>
        <dbReference type="ARBA" id="ARBA00023136"/>
    </source>
</evidence>
<reference evidence="13 14" key="1">
    <citation type="journal article" date="2011" name="J. Microbiol.">
        <title>Complete genome of Leptospirillum ferriphilum ML-04 provides insight into its physiology and environmental adaptation.</title>
        <authorList>
            <person name="Mi S."/>
            <person name="Song J."/>
            <person name="Lin J."/>
            <person name="Che Y."/>
            <person name="Zheng H."/>
            <person name="Lin J."/>
        </authorList>
    </citation>
    <scope>NUCLEOTIDE SEQUENCE [LARGE SCALE GENOMIC DNA]</scope>
    <source>
        <strain evidence="13 14">ML-04</strain>
    </source>
</reference>